<reference evidence="3" key="1">
    <citation type="submission" date="2017-10" db="EMBL/GenBank/DDBJ databases">
        <title>Draft genome sequences of strains TRE 1, TRE 9, TRE H and TRI 7, isolated from tamarins, belonging to four potential novel Bifidobacterium species.</title>
        <authorList>
            <person name="Mattarelli P."/>
            <person name="Modesto M."/>
            <person name="Puglisi E."/>
            <person name="Morelli L."/>
            <person name="Bonetti A."/>
            <person name="Spezio C."/>
            <person name="Sandri C."/>
        </authorList>
    </citation>
    <scope>NUCLEOTIDE SEQUENCE [LARGE SCALE GENOMIC DNA]</scope>
    <source>
        <strain evidence="3">TREH</strain>
    </source>
</reference>
<proteinExistence type="predicted"/>
<evidence type="ECO:0000313" key="2">
    <source>
        <dbReference type="EMBL" id="PJM77624.1"/>
    </source>
</evidence>
<dbReference type="Pfam" id="PF13749">
    <property type="entry name" value="HATPase_c_4"/>
    <property type="match status" value="1"/>
</dbReference>
<dbReference type="OrthoDB" id="9805115at2"/>
<dbReference type="EMBL" id="PEBJ01000001">
    <property type="protein sequence ID" value="PJM77624.1"/>
    <property type="molecule type" value="Genomic_DNA"/>
</dbReference>
<dbReference type="Gene3D" id="3.30.950.30">
    <property type="entry name" value="Schlafen, AAA domain"/>
    <property type="match status" value="1"/>
</dbReference>
<dbReference type="InterPro" id="IPR036390">
    <property type="entry name" value="WH_DNA-bd_sf"/>
</dbReference>
<feature type="domain" description="Schlafen AlbA-2" evidence="1">
    <location>
        <begin position="24"/>
        <end position="146"/>
    </location>
</feature>
<dbReference type="InterPro" id="IPR036388">
    <property type="entry name" value="WH-like_DNA-bd_sf"/>
</dbReference>
<dbReference type="InterPro" id="IPR007421">
    <property type="entry name" value="Schlafen_AlbA_2_dom"/>
</dbReference>
<dbReference type="Gene3D" id="1.10.10.10">
    <property type="entry name" value="Winged helix-like DNA-binding domain superfamily/Winged helix DNA-binding domain"/>
    <property type="match status" value="1"/>
</dbReference>
<dbReference type="RefSeq" id="WP_100493233.1">
    <property type="nucleotide sequence ID" value="NZ_JAFEJV010000001.1"/>
</dbReference>
<accession>A0A2M9HLE2</accession>
<comment type="caution">
    <text evidence="2">The sequence shown here is derived from an EMBL/GenBank/DDBJ whole genome shotgun (WGS) entry which is preliminary data.</text>
</comment>
<dbReference type="Proteomes" id="UP000229239">
    <property type="component" value="Unassembled WGS sequence"/>
</dbReference>
<gene>
    <name evidence="2" type="ORF">CSQ86_00605</name>
</gene>
<evidence type="ECO:0000259" key="1">
    <source>
        <dbReference type="Pfam" id="PF04326"/>
    </source>
</evidence>
<dbReference type="InterPro" id="IPR038475">
    <property type="entry name" value="RecG_C_sf"/>
</dbReference>
<dbReference type="Pfam" id="PF04326">
    <property type="entry name" value="SLFN_AlbA_2"/>
    <property type="match status" value="1"/>
</dbReference>
<evidence type="ECO:0000313" key="3">
    <source>
        <dbReference type="Proteomes" id="UP000229239"/>
    </source>
</evidence>
<keyword evidence="3" id="KW-1185">Reference proteome</keyword>
<dbReference type="PANTHER" id="PTHR30595:SF6">
    <property type="entry name" value="SCHLAFEN ALBA-2 DOMAIN-CONTAINING PROTEIN"/>
    <property type="match status" value="1"/>
</dbReference>
<dbReference type="InterPro" id="IPR038461">
    <property type="entry name" value="Schlafen_AlbA_2_dom_sf"/>
</dbReference>
<organism evidence="2 3">
    <name type="scientific">Bifidobacterium felsineum</name>
    <dbReference type="NCBI Taxonomy" id="2045440"/>
    <lineage>
        <taxon>Bacteria</taxon>
        <taxon>Bacillati</taxon>
        <taxon>Actinomycetota</taxon>
        <taxon>Actinomycetes</taxon>
        <taxon>Bifidobacteriales</taxon>
        <taxon>Bifidobacteriaceae</taxon>
        <taxon>Bifidobacterium</taxon>
    </lineage>
</organism>
<dbReference type="Gene3D" id="3.30.565.60">
    <property type="match status" value="1"/>
</dbReference>
<sequence length="579" mass="64238">MSILDESLENAIQRLRKQKTDDADYEAKACRSRISSDVWDSVSAFANTSGGTLLLGIDETNSFSVVPEFNVNKVRDQFIEGIGDGGATGAKLSLPPEYSLERTSLDGKQFLAIRIHENSADKKPCYVTAKGVEGGSYKRVDDKDIRLSAAEIYEYQNALRPSTADLELVKDADLTDLDDNIIKNILARRKDSKALRGTSNNQERLSRLNITNKQEAVRMTGILVAGKYPQQFFPRLIIDVAVHPGVQKAQPGMPRFLDRAECDGPMAEMVNDAVNAVARNLRTYSIVEGTGRRDELEIPREVLREAIANAVIHREYHPYFQGQPVSVDVFPDRVTVTSPGGLWGGKTLLNIGDGESKCRNTALIQLMQAAPLSGSSNVTVEGQGTGIMFMIREMEARALSRPDFEANPDQFKVTLWRSGIEISSNRRWLHEHAGRELSRQEDAILLVAKENNLVSVPEIRQQLGYDSDDIRAVANKLVSDGLLISVGKDTFAIADENDQRLGNGEDIAVSQPIVMEDKDLLELIPENGAITTRELAKRTGKSVETIRRMIRRLSQNGDIVSIGKQQSRQRKYTRAQQSN</sequence>
<dbReference type="Pfam" id="PF13412">
    <property type="entry name" value="HTH_24"/>
    <property type="match status" value="1"/>
</dbReference>
<name>A0A2M9HLE2_9BIFI</name>
<protein>
    <submittedName>
        <fullName evidence="2">Transcriptional regulator</fullName>
    </submittedName>
</protein>
<dbReference type="PANTHER" id="PTHR30595">
    <property type="entry name" value="GLPR-RELATED TRANSCRIPTIONAL REPRESSOR"/>
    <property type="match status" value="1"/>
</dbReference>
<dbReference type="SUPFAM" id="SSF46785">
    <property type="entry name" value="Winged helix' DNA-binding domain"/>
    <property type="match status" value="1"/>
</dbReference>
<dbReference type="AlphaFoldDB" id="A0A2M9HLE2"/>